<dbReference type="InterPro" id="IPR015940">
    <property type="entry name" value="UBA"/>
</dbReference>
<feature type="compositionally biased region" description="Polar residues" evidence="4">
    <location>
        <begin position="224"/>
        <end position="236"/>
    </location>
</feature>
<dbReference type="Pfam" id="PF12478">
    <property type="entry name" value="UBAP2-Lig"/>
    <property type="match status" value="1"/>
</dbReference>
<evidence type="ECO:0000313" key="7">
    <source>
        <dbReference type="Proteomes" id="UP001266305"/>
    </source>
</evidence>
<protein>
    <recommendedName>
        <fullName evidence="5">UBA domain-containing protein</fullName>
    </recommendedName>
</protein>
<feature type="compositionally biased region" description="Low complexity" evidence="4">
    <location>
        <begin position="237"/>
        <end position="248"/>
    </location>
</feature>
<dbReference type="InterPro" id="IPR051833">
    <property type="entry name" value="TC-DDR_regulator"/>
</dbReference>
<proteinExistence type="predicted"/>
<dbReference type="Gene3D" id="1.10.8.10">
    <property type="entry name" value="DNA helicase RuvA subunit, C-terminal domain"/>
    <property type="match status" value="1"/>
</dbReference>
<dbReference type="SMART" id="SM00165">
    <property type="entry name" value="UBA"/>
    <property type="match status" value="1"/>
</dbReference>
<evidence type="ECO:0000313" key="6">
    <source>
        <dbReference type="EMBL" id="KAK2119380.1"/>
    </source>
</evidence>
<feature type="region of interest" description="Disordered" evidence="4">
    <location>
        <begin position="1"/>
        <end position="27"/>
    </location>
</feature>
<feature type="compositionally biased region" description="Low complexity" evidence="4">
    <location>
        <begin position="300"/>
        <end position="324"/>
    </location>
</feature>
<gene>
    <name evidence="6" type="ORF">P7K49_000766</name>
</gene>
<keyword evidence="7" id="KW-1185">Reference proteome</keyword>
<comment type="caution">
    <text evidence="6">The sequence shown here is derived from an EMBL/GenBank/DDBJ whole genome shotgun (WGS) entry which is preliminary data.</text>
</comment>
<dbReference type="Proteomes" id="UP001266305">
    <property type="component" value="Unassembled WGS sequence"/>
</dbReference>
<sequence length="324" mass="34914">MMMSVGTNRTRANWEQTQNQNQTAQAAATAKQTRLAQMISDHNDADFEEKVKRLMDIMGKNQDECVISLQDCNGDVNRAINVLLEGNPDTNSWEMVRKKKGVSGQKNGGQMAYNKEGKENRDRDRDYISGVQQFKADSISQPASGNTFSYHSMVSMLGKAFGDVGEAKGGSTTGSQFLEKFKTAQALAQLAAQHSQTGSTTTSSWNMGSTTQSPSLVQYDLKNLSDSTMSPGSSDNQSSSPQPAQQKLKQQKKKASSTSKIPVLAVEMPGSADISGLNLQFGALQFGSEPVLSDYESTPTKSTSSSQALSSPYTSTTSESSSTF</sequence>
<feature type="domain" description="UBA" evidence="5">
    <location>
        <begin position="46"/>
        <end position="86"/>
    </location>
</feature>
<keyword evidence="2" id="KW-0963">Cytoplasm</keyword>
<evidence type="ECO:0000256" key="3">
    <source>
        <dbReference type="ARBA" id="ARBA00022553"/>
    </source>
</evidence>
<evidence type="ECO:0000256" key="4">
    <source>
        <dbReference type="SAM" id="MobiDB-lite"/>
    </source>
</evidence>
<dbReference type="PANTHER" id="PTHR16308">
    <property type="entry name" value="UBIQUITIN ASSOCIATED PROTEIN 2-LIKE/LINGERER"/>
    <property type="match status" value="1"/>
</dbReference>
<keyword evidence="3" id="KW-0597">Phosphoprotein</keyword>
<feature type="region of interest" description="Disordered" evidence="4">
    <location>
        <begin position="224"/>
        <end position="259"/>
    </location>
</feature>
<evidence type="ECO:0000259" key="5">
    <source>
        <dbReference type="PROSITE" id="PS50030"/>
    </source>
</evidence>
<name>A0ABQ9WD30_SAGOE</name>
<dbReference type="SUPFAM" id="SSF46934">
    <property type="entry name" value="UBA-like"/>
    <property type="match status" value="1"/>
</dbReference>
<feature type="region of interest" description="Disordered" evidence="4">
    <location>
        <begin position="291"/>
        <end position="324"/>
    </location>
</feature>
<comment type="subcellular location">
    <subcellularLocation>
        <location evidence="1">Cytoplasm</location>
    </subcellularLocation>
</comment>
<dbReference type="EMBL" id="JASSZA010000001">
    <property type="protein sequence ID" value="KAK2119380.1"/>
    <property type="molecule type" value="Genomic_DNA"/>
</dbReference>
<reference evidence="6 7" key="1">
    <citation type="submission" date="2023-05" db="EMBL/GenBank/DDBJ databases">
        <title>B98-5 Cell Line De Novo Hybrid Assembly: An Optical Mapping Approach.</title>
        <authorList>
            <person name="Kananen K."/>
            <person name="Auerbach J.A."/>
            <person name="Kautto E."/>
            <person name="Blachly J.S."/>
        </authorList>
    </citation>
    <scope>NUCLEOTIDE SEQUENCE [LARGE SCALE GENOMIC DNA]</scope>
    <source>
        <strain evidence="6">B95-8</strain>
        <tissue evidence="6">Cell line</tissue>
    </source>
</reference>
<organism evidence="6 7">
    <name type="scientific">Saguinus oedipus</name>
    <name type="common">Cotton-top tamarin</name>
    <name type="synonym">Oedipomidas oedipus</name>
    <dbReference type="NCBI Taxonomy" id="9490"/>
    <lineage>
        <taxon>Eukaryota</taxon>
        <taxon>Metazoa</taxon>
        <taxon>Chordata</taxon>
        <taxon>Craniata</taxon>
        <taxon>Vertebrata</taxon>
        <taxon>Euteleostomi</taxon>
        <taxon>Mammalia</taxon>
        <taxon>Eutheria</taxon>
        <taxon>Euarchontoglires</taxon>
        <taxon>Primates</taxon>
        <taxon>Haplorrhini</taxon>
        <taxon>Platyrrhini</taxon>
        <taxon>Cebidae</taxon>
        <taxon>Callitrichinae</taxon>
        <taxon>Saguinus</taxon>
    </lineage>
</organism>
<feature type="region of interest" description="Disordered" evidence="4">
    <location>
        <begin position="100"/>
        <end position="122"/>
    </location>
</feature>
<feature type="compositionally biased region" description="Polar residues" evidence="4">
    <location>
        <begin position="1"/>
        <end position="11"/>
    </location>
</feature>
<dbReference type="InterPro" id="IPR009060">
    <property type="entry name" value="UBA-like_sf"/>
</dbReference>
<evidence type="ECO:0000256" key="2">
    <source>
        <dbReference type="ARBA" id="ARBA00022490"/>
    </source>
</evidence>
<feature type="compositionally biased region" description="Low complexity" evidence="4">
    <location>
        <begin position="13"/>
        <end position="27"/>
    </location>
</feature>
<evidence type="ECO:0000256" key="1">
    <source>
        <dbReference type="ARBA" id="ARBA00004496"/>
    </source>
</evidence>
<accession>A0ABQ9WD30</accession>
<dbReference type="PANTHER" id="PTHR16308:SF18">
    <property type="entry name" value="UBIQUITIN-ASSOCIATED PROTEIN 2-LIKE"/>
    <property type="match status" value="1"/>
</dbReference>
<dbReference type="CDD" id="cd14277">
    <property type="entry name" value="UBA_UBP2_like"/>
    <property type="match status" value="1"/>
</dbReference>
<dbReference type="PROSITE" id="PS50030">
    <property type="entry name" value="UBA"/>
    <property type="match status" value="1"/>
</dbReference>
<dbReference type="InterPro" id="IPR022166">
    <property type="entry name" value="UBAP2/Lig"/>
</dbReference>